<accession>A0AAU6R6J5</accession>
<dbReference type="RefSeq" id="WP_420493721.1">
    <property type="nucleotide sequence ID" value="NZ_CP124577.1"/>
</dbReference>
<keyword evidence="1" id="KW-0472">Membrane</keyword>
<name>A0AAU6R6J5_9STAP</name>
<sequence>MLTLIPKEKRGTYNTFSSFTFSGAQLLSNGSLILGTYLNPYAMSVVVFVIVTIGAMLMMNSLFKMKKN</sequence>
<feature type="transmembrane region" description="Helical" evidence="1">
    <location>
        <begin position="12"/>
        <end position="35"/>
    </location>
</feature>
<gene>
    <name evidence="2" type="ORF">QA541_05700</name>
</gene>
<keyword evidence="1" id="KW-0812">Transmembrane</keyword>
<protein>
    <submittedName>
        <fullName evidence="2">Uncharacterized protein</fullName>
    </submittedName>
</protein>
<evidence type="ECO:0000313" key="2">
    <source>
        <dbReference type="EMBL" id="WZE65754.1"/>
    </source>
</evidence>
<dbReference type="AlphaFoldDB" id="A0AAU6R6J5"/>
<dbReference type="EMBL" id="CP124577">
    <property type="protein sequence ID" value="WZE65754.1"/>
    <property type="molecule type" value="Genomic_DNA"/>
</dbReference>
<reference evidence="2" key="1">
    <citation type="submission" date="2023-04" db="EMBL/GenBank/DDBJ databases">
        <title>Macrococci isolated from food, foodproducing animals, and human clinical materials.</title>
        <authorList>
            <person name="Maslanova I."/>
            <person name="Svec P."/>
            <person name="Sedlacek I."/>
            <person name="Novakova D."/>
            <person name="Keller J.E."/>
            <person name="Schwendener S."/>
            <person name="Finstrlova A."/>
            <person name="Botka T."/>
            <person name="Kovarovic V."/>
            <person name="Petras P."/>
            <person name="Perreten V."/>
            <person name="Pantucek R."/>
        </authorList>
    </citation>
    <scope>NUCLEOTIDE SEQUENCE</scope>
    <source>
        <strain evidence="2">NRL/St 21/332</strain>
    </source>
</reference>
<proteinExistence type="predicted"/>
<evidence type="ECO:0000256" key="1">
    <source>
        <dbReference type="SAM" id="Phobius"/>
    </source>
</evidence>
<feature type="transmembrane region" description="Helical" evidence="1">
    <location>
        <begin position="41"/>
        <end position="63"/>
    </location>
</feature>
<organism evidence="2">
    <name type="scientific">Macrococcus psychrotolerans</name>
    <dbReference type="NCBI Taxonomy" id="3039389"/>
    <lineage>
        <taxon>Bacteria</taxon>
        <taxon>Bacillati</taxon>
        <taxon>Bacillota</taxon>
        <taxon>Bacilli</taxon>
        <taxon>Bacillales</taxon>
        <taxon>Staphylococcaceae</taxon>
        <taxon>Macrococcus</taxon>
    </lineage>
</organism>
<keyword evidence="1" id="KW-1133">Transmembrane helix</keyword>